<organism evidence="1 2">
    <name type="scientific">Holotrichia oblita</name>
    <name type="common">Chafer beetle</name>
    <dbReference type="NCBI Taxonomy" id="644536"/>
    <lineage>
        <taxon>Eukaryota</taxon>
        <taxon>Metazoa</taxon>
        <taxon>Ecdysozoa</taxon>
        <taxon>Arthropoda</taxon>
        <taxon>Hexapoda</taxon>
        <taxon>Insecta</taxon>
        <taxon>Pterygota</taxon>
        <taxon>Neoptera</taxon>
        <taxon>Endopterygota</taxon>
        <taxon>Coleoptera</taxon>
        <taxon>Polyphaga</taxon>
        <taxon>Scarabaeiformia</taxon>
        <taxon>Scarabaeidae</taxon>
        <taxon>Melolonthinae</taxon>
        <taxon>Holotrichia</taxon>
    </lineage>
</organism>
<protein>
    <submittedName>
        <fullName evidence="1">Dlec1 deleted in lung and esophageal cancer 1</fullName>
    </submittedName>
</protein>
<name>A0ACB9TFS0_HOLOL</name>
<comment type="caution">
    <text evidence="1">The sequence shown here is derived from an EMBL/GenBank/DDBJ whole genome shotgun (WGS) entry which is preliminary data.</text>
</comment>
<reference evidence="1" key="1">
    <citation type="submission" date="2022-04" db="EMBL/GenBank/DDBJ databases">
        <title>Chromosome-scale genome assembly of Holotrichia oblita Faldermann.</title>
        <authorList>
            <person name="Rongchong L."/>
        </authorList>
    </citation>
    <scope>NUCLEOTIDE SEQUENCE</scope>
    <source>
        <strain evidence="1">81SQS9</strain>
    </source>
</reference>
<evidence type="ECO:0000313" key="2">
    <source>
        <dbReference type="Proteomes" id="UP001056778"/>
    </source>
</evidence>
<dbReference type="EMBL" id="CM043017">
    <property type="protein sequence ID" value="KAI4465642.1"/>
    <property type="molecule type" value="Genomic_DNA"/>
</dbReference>
<sequence length="3504" mass="397213">MEILLILMDIDRNIQNPVVPPSRYITEMTCSAEERLAKLTSITRKEKLRPEKTLNMLKAVPDIVVFQNYSLGDIQMIPISILNTYEISKPIRVILESTTVFSLTRHSGTISTKVAPGMTYQMGITFVAHEQKDYRHFVTVVSEGESFVIPIICISPRPLLDVPDRITLPPIPVKTITERVIIVRNIGQTSAYFNIYCSTGFIAEPERGCLHAKDYMQLMIKFRAAHVGAYQGRLTLTYETGERLTIMLEASTYESDIFLETNELESLDTYITLKRKRFVKLYNRSKHVINFVWKQFKSIEIDRIENLKCEEGFKEIKEMESQKYADLLHHGIIAGGDANEIIYERIYQDELREFRHSDNLLFTNPNWNICPLTGEVWPDNVCTFVITFAPTEAKYYETTVYLEVSGKEERLSLKLYGTGKGPYIEMNVYELDANDIFLCSKHQYEISIHNKGHPITVCLNLINTTQVPIEYVAKFPDDGVEPALSCMEYASSVDKPIIYAPKELTFEPEKHTVLPNYVSKGELTLLPNVPGEHRKHLLIIMWDTPKYSISLPIVFKCEVPDVICETQDIFMRGCFVNYVYTRSITIRCRNEHSGYFHILPYDIEGPTEIVFEAKPSEDFIEAYGVKEVEINIFTKHIGQSTLKVYISVFGGARKIYLCTIRCNGQGPVVTVPDILHFEEIRTLRTATQPLRIVNDSPVLAIVTVTHNKKSCCTISNDYITLNPSESLDLQVEAYVRVPGYFTDKIIFTTEQGESQCCLVKVTAVGSSILCEPEIEPELNLGAILTHQTFSLNIKFKNMSKKYHKIIWSRLKKLKSFRDDPSLYEGSTFVLRPNVFDLAPDQSIDCVLSGYATKIGRLEEDFYCHAILEGRRDYSIITMFLVIAEFVRPMLEMSHKELQFRIDNGVDHTTALLTDTVSVKNISKLDIVTSIKIEDPFFILLDTERTNMCEKLLKNNDVLDIKIEFVPKNKDRKCVVWNRELLFTYLDHPHKQAPWPTSLSEESTSITTISEPNIVSTFNIPSSTTDEYTHEEGSTLLNRRLEFDMTPPTIMVPEIIEPQPTEVAVISKVERTPEYENELQLLLYQLVKCYDDDCSEVEAIKCLTETQEQCRDCCEILGLVPTYGYLGPYEVQVASMEFSPHPDCIIKALAHCHPSGGKTETLSIAGKSSNIKFSVENNVIEFGRQIAYLPPYTLTIHGHGVIEQIFCSLPRPSLDSEMINFVSYKAIGSITTDLLRNVKSLTQLDIKWKENIPYNVREILKSDDWVIISLNDEYPTTTDIQMAIERSMVDLFISENYRVLHDHTILKTSSIISHNLMAPAYVMDFEHVVRDTEVNYVTTILNYGPEIANLRTIWARKLSTKLGFRAKLAKNCLQVGASTELFITFNPVAKTFPTENNTVTETIFILVSHGQKVPIEIKAHVTVPEITVHEKYINFNEVILGCCLRKDVALENTGFVPCSWEAKIEVEQKHPCKSAFFCKITSGTIEVGEKIFLDLYFEPLKNGKFKGSLIIDIFQNPNTVAVRLKGLGKKPMLKIPQSTIYFPSTLPYTENVEVIVTVENITTSPIEFYFPDFEEESLSEELIINTLMDYYKTNRIYIPYKKSGEPLHPKILQFYNNLLQSIRDNLNTAQGKSDSASEADGRITPPRRRLSAGSWISSKKVTSPGFVLKDPLATKSPDEILILLREQVRLLKYSMTPEMEIKPQDPVGEAITDALKKIPCSSLMDSKTGVAIIFHGSPYTDYVRAAYRAGLVLKLPVVSVDRMIYNALIQPATLAAIKVRQIIDEAFFGVASEIDLKTPADYDEYDFLQRKIDLLLSGKKKKPPKKSSAKEPKKDKKGSDKSSKQSGKGSKGKEKKEKGEKKKDKAKKGSAATESTKSSAKVKVDKRPTLIGISEELLFEIVQSQLVTFRKGVIIESLQSNIIKKPTTLLNMLLRGLGNIQYIHCIILSFTYNDYLAQKEMEMHQSKLKAIEDKFNKIDEILDMNDENYRQLSTEDMQLFKQEVLLSRKLNSLRKHEELLQRIVHKKKRTGRRKQKRSRAPTKASSKVAVVAKEAKKTKNSTSSKKNSSKSQKNSSKSSSKKSKASKSSKDSKKGKKGKEKKPKENGSSEEKEIKKIFVNSETLIWEILHTLEYWDRRLGILIKPVPLRMPTTQSSKKSKSTKSSVSSKTGNKSADVKKQDSKEEIFIKVHNPEEIEQATYEGIPCWLMENAQKESTLPERIALYLQHTTDLSEALYAIEASFAPPPTENSILLSVLHKPRKKYEKNISNVFYIADVNVTPPSKTPATGNDTLSSKTSRKKSARKNRSSLTSADKLSLLGSPTSRLSATKNFPKSKEQPSAELIKKLTSRVVINAGDKYTYKITFAPKTVGTYIHTFTIELAGWSTKYYIECNGICELPSFNFDPKVVFERAAPSKEHIDKFTPCTFFEDDKIFDFGTLLLPYGKDVKDKLMKVQTKLNLINSIFQSCETKILLTEDRTYPGVFSIDPTAFSVVPGESKEISIWSSPWLPGTFSGQVLVLIENNPQVFAFQLKASAIHVNVSFEPKVIEFERTTINNVIKKTTKLQNLSPVPIAWKAIECEGILANFKVHPLSGRIKAHEYQKIDFTFNPQVSGDIPKKQFKVISYDCILKISDPNSISGLRNEFSITITGEGYIPEISLIHPKPNPDESYSLIFPPLLVGDIFEKTVVFENTGVISCKVIAEICFDHKQTLSLAYSDYSNKDCLITDKLHSSTASSDCSQTVHHALISVEPHNKICLRVLFAPIDEVSEVALLKLHVVNNPYDVIDVEIKTESYQENIILTGLPTASFAEQTKNALIISRYELNLGHCTLNTLTTTRFTIKNTSTEFSYRFQFPSFDKLKFSPTIGHLQPESSKEVLVSFFTKTPLNLLKEIMQCPVSKIEYLDTDIEPLSWDDRQNIVIWKESSDTSLTEKRALSVGSRRLQKKSSSRLRKKSVDDVSSIKRSISAVRRASRKSSIMSATEIKKLKNEPSTISIKEKKVESKPEPQHKVIPETLRNIDLLLSVTADYCSYECSIRELTIDDTLMFEKRSVTFKVRNTSSMPLSLNWIITMDECFPRRINVADNTHEVGALKLVPDVLANIVKPTRLVKSAIQRPIYLSGNEFKVTFSPIDVFQYVVHLKAQILNLPPNNPGLNIVVNAKSLLPLYHFDILPSNYLSRRQIHQCGDIVDENTKVVEFDAVGLNIRHTRKFNVINPTGESFNFQWKPSSTDNNNVSLFYCNTHTGSVARGKMAESSFTFIPEQHGTFESLYVFTIEKYNIKALFLLTAVARNPCVFFSSSNVSLKSTLVNVEVAETIILENKEDLSLNFQFIKSSLFTNDRTKKIVVEPTHGTLAAKSKFPIRLEYDGGQDDNFSIVFKSKTIQPREIEKIPIYYHPKEVGNCVFTSQFFVNSKADDLILKGEGSPLLIELVDPEEKFINLGAILAGKQVTRTVQVINKSSTKVCAIFDIYERLPIQNKSQRIIEAEYEKEVEIEKKQSKLLKTS</sequence>
<keyword evidence="2" id="KW-1185">Reference proteome</keyword>
<proteinExistence type="predicted"/>
<accession>A0ACB9TFS0</accession>
<gene>
    <name evidence="1" type="ORF">MML48_3g00014442</name>
</gene>
<evidence type="ECO:0000313" key="1">
    <source>
        <dbReference type="EMBL" id="KAI4465642.1"/>
    </source>
</evidence>
<dbReference type="Proteomes" id="UP001056778">
    <property type="component" value="Chromosome 3"/>
</dbReference>